<proteinExistence type="predicted"/>
<dbReference type="InterPro" id="IPR050471">
    <property type="entry name" value="AB_hydrolase"/>
</dbReference>
<dbReference type="EMBL" id="SODF01000001">
    <property type="protein sequence ID" value="TDW24433.1"/>
    <property type="molecule type" value="Genomic_DNA"/>
</dbReference>
<evidence type="ECO:0000313" key="2">
    <source>
        <dbReference type="EMBL" id="TDW24433.1"/>
    </source>
</evidence>
<evidence type="ECO:0000259" key="1">
    <source>
        <dbReference type="Pfam" id="PF00561"/>
    </source>
</evidence>
<dbReference type="InterPro" id="IPR000073">
    <property type="entry name" value="AB_hydrolase_1"/>
</dbReference>
<dbReference type="RefSeq" id="WP_202874552.1">
    <property type="nucleotide sequence ID" value="NZ_SODF01000001.1"/>
</dbReference>
<dbReference type="SUPFAM" id="SSF53474">
    <property type="entry name" value="alpha/beta-Hydrolases"/>
    <property type="match status" value="1"/>
</dbReference>
<name>A0A4R8A1Q0_9ACTN</name>
<dbReference type="PANTHER" id="PTHR43433">
    <property type="entry name" value="HYDROLASE, ALPHA/BETA FOLD FAMILY PROTEIN"/>
    <property type="match status" value="1"/>
</dbReference>
<organism evidence="2 3">
    <name type="scientific">Kribbella kalugense</name>
    <dbReference type="NCBI Taxonomy" id="2512221"/>
    <lineage>
        <taxon>Bacteria</taxon>
        <taxon>Bacillati</taxon>
        <taxon>Actinomycetota</taxon>
        <taxon>Actinomycetes</taxon>
        <taxon>Propionibacteriales</taxon>
        <taxon>Kribbellaceae</taxon>
        <taxon>Kribbella</taxon>
    </lineage>
</organism>
<feature type="domain" description="AB hydrolase-1" evidence="1">
    <location>
        <begin position="31"/>
        <end position="240"/>
    </location>
</feature>
<protein>
    <submittedName>
        <fullName evidence="2">Pimeloyl-ACP methyl ester carboxylesterase</fullName>
    </submittedName>
</protein>
<accession>A0A4R8A1Q0</accession>
<dbReference type="AlphaFoldDB" id="A0A4R8A1Q0"/>
<gene>
    <name evidence="2" type="ORF">EV650_3312</name>
</gene>
<dbReference type="PANTHER" id="PTHR43433:SF5">
    <property type="entry name" value="AB HYDROLASE-1 DOMAIN-CONTAINING PROTEIN"/>
    <property type="match status" value="1"/>
</dbReference>
<dbReference type="Pfam" id="PF00561">
    <property type="entry name" value="Abhydrolase_1"/>
    <property type="match status" value="1"/>
</dbReference>
<dbReference type="Proteomes" id="UP000295447">
    <property type="component" value="Unassembled WGS sequence"/>
</dbReference>
<dbReference type="PRINTS" id="PR00111">
    <property type="entry name" value="ABHYDROLASE"/>
</dbReference>
<comment type="caution">
    <text evidence="2">The sequence shown here is derived from an EMBL/GenBank/DDBJ whole genome shotgun (WGS) entry which is preliminary data.</text>
</comment>
<sequence length="246" mass="26308">MHTHDTAPTRFVDSNGVRFACRRFGSPAGTPIVLLQHFMGNLDNYDPAITDPLAAGREVILTDNAGVGLSSGTAPDTVAGMAKDMASLVDALNLERVDLFGFSMGGYVAQQLAVDRPDLVRRLILVGTGPRGGEGMGSLAPDVAPLFGKVYDPQDLMWLPIFFSPSKSSQAAGRRFLERIRARTEDRDVPVSDTTVAAHLAAARAWGAAARGSYLEQIPHPTLVVNGNNDIVCRHRQLVHPAAEPA</sequence>
<keyword evidence="3" id="KW-1185">Reference proteome</keyword>
<evidence type="ECO:0000313" key="3">
    <source>
        <dbReference type="Proteomes" id="UP000295447"/>
    </source>
</evidence>
<dbReference type="GO" id="GO:0003824">
    <property type="term" value="F:catalytic activity"/>
    <property type="evidence" value="ECO:0007669"/>
    <property type="project" value="UniProtKB-ARBA"/>
</dbReference>
<dbReference type="Gene3D" id="3.40.50.1820">
    <property type="entry name" value="alpha/beta hydrolase"/>
    <property type="match status" value="1"/>
</dbReference>
<reference evidence="2 3" key="1">
    <citation type="submission" date="2019-03" db="EMBL/GenBank/DDBJ databases">
        <title>Genomic Encyclopedia of Type Strains, Phase III (KMG-III): the genomes of soil and plant-associated and newly described type strains.</title>
        <authorList>
            <person name="Whitman W."/>
        </authorList>
    </citation>
    <scope>NUCLEOTIDE SEQUENCE [LARGE SCALE GENOMIC DNA]</scope>
    <source>
        <strain evidence="2 3">VKM Ac-2570</strain>
    </source>
</reference>
<dbReference type="InterPro" id="IPR029058">
    <property type="entry name" value="AB_hydrolase_fold"/>
</dbReference>